<sequence length="156" mass="17015">MHARPTATILLPSNPRPTPVCPARGAAFEVCEPDALVDVDVDVDEDVPLLLPETEELPDVVDPDTEELPDSDTAEVDCNVPEDESDVVGDEADGMDTDGRDAVGIVVKERERDTDGRVTEVGMLKLVACDGERQPLLFRRPASIKEITKIRRQNNA</sequence>
<dbReference type="Proteomes" id="UP000313359">
    <property type="component" value="Unassembled WGS sequence"/>
</dbReference>
<dbReference type="EMBL" id="ML122311">
    <property type="protein sequence ID" value="RPD54039.1"/>
    <property type="molecule type" value="Genomic_DNA"/>
</dbReference>
<gene>
    <name evidence="1" type="ORF">L227DRAFT_657827</name>
</gene>
<organism evidence="1 2">
    <name type="scientific">Lentinus tigrinus ALCF2SS1-6</name>
    <dbReference type="NCBI Taxonomy" id="1328759"/>
    <lineage>
        <taxon>Eukaryota</taxon>
        <taxon>Fungi</taxon>
        <taxon>Dikarya</taxon>
        <taxon>Basidiomycota</taxon>
        <taxon>Agaricomycotina</taxon>
        <taxon>Agaricomycetes</taxon>
        <taxon>Polyporales</taxon>
        <taxon>Polyporaceae</taxon>
        <taxon>Lentinus</taxon>
    </lineage>
</organism>
<reference evidence="1" key="1">
    <citation type="journal article" date="2018" name="Genome Biol. Evol.">
        <title>Genomics and development of Lentinus tigrinus, a white-rot wood-decaying mushroom with dimorphic fruiting bodies.</title>
        <authorList>
            <person name="Wu B."/>
            <person name="Xu Z."/>
            <person name="Knudson A."/>
            <person name="Carlson A."/>
            <person name="Chen N."/>
            <person name="Kovaka S."/>
            <person name="LaButti K."/>
            <person name="Lipzen A."/>
            <person name="Pennachio C."/>
            <person name="Riley R."/>
            <person name="Schakwitz W."/>
            <person name="Umezawa K."/>
            <person name="Ohm R.A."/>
            <person name="Grigoriev I.V."/>
            <person name="Nagy L.G."/>
            <person name="Gibbons J."/>
            <person name="Hibbett D."/>
        </authorList>
    </citation>
    <scope>NUCLEOTIDE SEQUENCE [LARGE SCALE GENOMIC DNA]</scope>
    <source>
        <strain evidence="1">ALCF2SS1-6</strain>
    </source>
</reference>
<protein>
    <submittedName>
        <fullName evidence="1">Uncharacterized protein</fullName>
    </submittedName>
</protein>
<evidence type="ECO:0000313" key="1">
    <source>
        <dbReference type="EMBL" id="RPD54039.1"/>
    </source>
</evidence>
<keyword evidence="2" id="KW-1185">Reference proteome</keyword>
<name>A0A5C2RSW3_9APHY</name>
<proteinExistence type="predicted"/>
<dbReference type="AlphaFoldDB" id="A0A5C2RSW3"/>
<evidence type="ECO:0000313" key="2">
    <source>
        <dbReference type="Proteomes" id="UP000313359"/>
    </source>
</evidence>
<accession>A0A5C2RSW3</accession>